<dbReference type="AlphaFoldDB" id="A0A9X3WFJ6"/>
<evidence type="ECO:0000313" key="2">
    <source>
        <dbReference type="Proteomes" id="UP001145069"/>
    </source>
</evidence>
<dbReference type="Proteomes" id="UP001145069">
    <property type="component" value="Unassembled WGS sequence"/>
</dbReference>
<gene>
    <name evidence="1" type="ORF">NC799_10835</name>
</gene>
<keyword evidence="2" id="KW-1185">Reference proteome</keyword>
<evidence type="ECO:0000313" key="1">
    <source>
        <dbReference type="EMBL" id="MDC3417390.1"/>
    </source>
</evidence>
<sequence length="70" mass="7808">MAFDSIKVFAIDTNSGIFIGTNRQGNWSSASNNKSGFGTVKGSHNHTKRNINIFKDDDMIDTPIKKINYK</sequence>
<dbReference type="EMBL" id="JAMQKC010000008">
    <property type="protein sequence ID" value="MDC3417390.1"/>
    <property type="molecule type" value="Genomic_DNA"/>
</dbReference>
<organism evidence="1 2">
    <name type="scientific">Aquibacillus salsiterrae</name>
    <dbReference type="NCBI Taxonomy" id="2950439"/>
    <lineage>
        <taxon>Bacteria</taxon>
        <taxon>Bacillati</taxon>
        <taxon>Bacillota</taxon>
        <taxon>Bacilli</taxon>
        <taxon>Bacillales</taxon>
        <taxon>Bacillaceae</taxon>
        <taxon>Aquibacillus</taxon>
    </lineage>
</organism>
<protein>
    <submittedName>
        <fullName evidence="1">Uncharacterized protein</fullName>
    </submittedName>
</protein>
<name>A0A9X3WFJ6_9BACI</name>
<proteinExistence type="predicted"/>
<reference evidence="1" key="1">
    <citation type="submission" date="2022-06" db="EMBL/GenBank/DDBJ databases">
        <title>Aquibacillus sp. a new bacterium isolated from soil saline samples.</title>
        <authorList>
            <person name="Galisteo C."/>
            <person name="De La Haba R."/>
            <person name="Sanchez-Porro C."/>
            <person name="Ventosa A."/>
        </authorList>
    </citation>
    <scope>NUCLEOTIDE SEQUENCE</scope>
    <source>
        <strain evidence="1">3ASR75-54</strain>
    </source>
</reference>
<comment type="caution">
    <text evidence="1">The sequence shown here is derived from an EMBL/GenBank/DDBJ whole genome shotgun (WGS) entry which is preliminary data.</text>
</comment>
<accession>A0A9X3WFJ6</accession>
<dbReference type="RefSeq" id="WP_272446456.1">
    <property type="nucleotide sequence ID" value="NZ_JAMQKC010000008.1"/>
</dbReference>